<name>A0A645HMB4_9ZZZZ</name>
<dbReference type="InterPro" id="IPR021153">
    <property type="entry name" value="HrcA_C"/>
</dbReference>
<dbReference type="InterPro" id="IPR002571">
    <property type="entry name" value="HrcA"/>
</dbReference>
<dbReference type="Pfam" id="PF01628">
    <property type="entry name" value="HrcA"/>
    <property type="match status" value="1"/>
</dbReference>
<evidence type="ECO:0000256" key="3">
    <source>
        <dbReference type="ARBA" id="ARBA00023163"/>
    </source>
</evidence>
<keyword evidence="3" id="KW-0804">Transcription</keyword>
<feature type="domain" description="Heat-inducible transcription repressor HrcA C-terminal" evidence="4">
    <location>
        <begin position="2"/>
        <end position="135"/>
    </location>
</feature>
<proteinExistence type="predicted"/>
<dbReference type="AlphaFoldDB" id="A0A645HMB4"/>
<accession>A0A645HMB4</accession>
<comment type="caution">
    <text evidence="5">The sequence shown here is derived from an EMBL/GenBank/DDBJ whole genome shotgun (WGS) entry which is preliminary data.</text>
</comment>
<keyword evidence="2" id="KW-0805">Transcription regulation</keyword>
<dbReference type="GO" id="GO:0003677">
    <property type="term" value="F:DNA binding"/>
    <property type="evidence" value="ECO:0007669"/>
    <property type="project" value="InterPro"/>
</dbReference>
<dbReference type="InterPro" id="IPR029016">
    <property type="entry name" value="GAF-like_dom_sf"/>
</dbReference>
<evidence type="ECO:0000259" key="4">
    <source>
        <dbReference type="Pfam" id="PF01628"/>
    </source>
</evidence>
<keyword evidence="1" id="KW-0678">Repressor</keyword>
<protein>
    <submittedName>
        <fullName evidence="5">Heat-inducible transcription repressor HrcA</fullName>
    </submittedName>
</protein>
<organism evidence="5">
    <name type="scientific">bioreactor metagenome</name>
    <dbReference type="NCBI Taxonomy" id="1076179"/>
    <lineage>
        <taxon>unclassified sequences</taxon>
        <taxon>metagenomes</taxon>
        <taxon>ecological metagenomes</taxon>
    </lineage>
</organism>
<dbReference type="GO" id="GO:0045892">
    <property type="term" value="P:negative regulation of DNA-templated transcription"/>
    <property type="evidence" value="ECO:0007669"/>
    <property type="project" value="TreeGrafter"/>
</dbReference>
<dbReference type="PANTHER" id="PTHR34824">
    <property type="entry name" value="HEAT-INDUCIBLE TRANSCRIPTION REPRESSOR HRCA"/>
    <property type="match status" value="1"/>
</dbReference>
<reference evidence="5" key="1">
    <citation type="submission" date="2019-08" db="EMBL/GenBank/DDBJ databases">
        <authorList>
            <person name="Kucharzyk K."/>
            <person name="Murdoch R.W."/>
            <person name="Higgins S."/>
            <person name="Loffler F."/>
        </authorList>
    </citation>
    <scope>NUCLEOTIDE SEQUENCE</scope>
</reference>
<dbReference type="EMBL" id="VSSQ01096284">
    <property type="protein sequence ID" value="MPN40087.1"/>
    <property type="molecule type" value="Genomic_DNA"/>
</dbReference>
<dbReference type="Gene3D" id="3.30.450.40">
    <property type="match status" value="1"/>
</dbReference>
<dbReference type="PANTHER" id="PTHR34824:SF1">
    <property type="entry name" value="HEAT-INDUCIBLE TRANSCRIPTION REPRESSOR HRCA"/>
    <property type="match status" value="1"/>
</dbReference>
<evidence type="ECO:0000313" key="5">
    <source>
        <dbReference type="EMBL" id="MPN40087.1"/>
    </source>
</evidence>
<sequence length="159" mass="17619">MRLEEASRSMEHFFSDEAGSYRGLLKSMSEVLDQRISGSQARAVELSGATNMLNYPEYSDLDKARAFLSAIETKDYLFNVLANASRLEFTVTIGSENESMDMKDCSVVTATYKIGDDPIGSMGIIGPTRMNYAKVLAILGFMGNSLSEMLTNLIEEEKR</sequence>
<dbReference type="SUPFAM" id="SSF55781">
    <property type="entry name" value="GAF domain-like"/>
    <property type="match status" value="1"/>
</dbReference>
<evidence type="ECO:0000256" key="2">
    <source>
        <dbReference type="ARBA" id="ARBA00023015"/>
    </source>
</evidence>
<evidence type="ECO:0000256" key="1">
    <source>
        <dbReference type="ARBA" id="ARBA00022491"/>
    </source>
</evidence>
<gene>
    <name evidence="5" type="primary">hrcA_35</name>
    <name evidence="5" type="ORF">SDC9_187622</name>
</gene>